<sequence>MTTLHRLSKEHEKKVKDQGYGSVSRLEKRGKESWFTLRARVADTVEEKKLELPFLWWSEHHKKLGNFLSSGHPLLLIAAEKDHLEKRLYWILRTRQSTTIEGLSSSEKQIPGEHANY</sequence>
<reference evidence="2" key="1">
    <citation type="journal article" date="2022" name="Int. J. Mol. Sci.">
        <title>Draft Genome of Tanacetum Coccineum: Genomic Comparison of Closely Related Tanacetum-Family Plants.</title>
        <authorList>
            <person name="Yamashiro T."/>
            <person name="Shiraishi A."/>
            <person name="Nakayama K."/>
            <person name="Satake H."/>
        </authorList>
    </citation>
    <scope>NUCLEOTIDE SEQUENCE</scope>
</reference>
<dbReference type="EMBL" id="BQNB010009621">
    <property type="protein sequence ID" value="GJS66037.1"/>
    <property type="molecule type" value="Genomic_DNA"/>
</dbReference>
<keyword evidence="3" id="KW-1185">Reference proteome</keyword>
<evidence type="ECO:0000313" key="2">
    <source>
        <dbReference type="EMBL" id="GJS66037.1"/>
    </source>
</evidence>
<evidence type="ECO:0000313" key="3">
    <source>
        <dbReference type="Proteomes" id="UP001151760"/>
    </source>
</evidence>
<organism evidence="2 3">
    <name type="scientific">Tanacetum coccineum</name>
    <dbReference type="NCBI Taxonomy" id="301880"/>
    <lineage>
        <taxon>Eukaryota</taxon>
        <taxon>Viridiplantae</taxon>
        <taxon>Streptophyta</taxon>
        <taxon>Embryophyta</taxon>
        <taxon>Tracheophyta</taxon>
        <taxon>Spermatophyta</taxon>
        <taxon>Magnoliopsida</taxon>
        <taxon>eudicotyledons</taxon>
        <taxon>Gunneridae</taxon>
        <taxon>Pentapetalae</taxon>
        <taxon>asterids</taxon>
        <taxon>campanulids</taxon>
        <taxon>Asterales</taxon>
        <taxon>Asteraceae</taxon>
        <taxon>Asteroideae</taxon>
        <taxon>Anthemideae</taxon>
        <taxon>Anthemidinae</taxon>
        <taxon>Tanacetum</taxon>
    </lineage>
</organism>
<comment type="caution">
    <text evidence="2">The sequence shown here is derived from an EMBL/GenBank/DDBJ whole genome shotgun (WGS) entry which is preliminary data.</text>
</comment>
<name>A0ABQ4XLT9_9ASTR</name>
<dbReference type="Proteomes" id="UP001151760">
    <property type="component" value="Unassembled WGS sequence"/>
</dbReference>
<protein>
    <submittedName>
        <fullName evidence="2">Uncharacterized protein</fullName>
    </submittedName>
</protein>
<reference evidence="2" key="2">
    <citation type="submission" date="2022-01" db="EMBL/GenBank/DDBJ databases">
        <authorList>
            <person name="Yamashiro T."/>
            <person name="Shiraishi A."/>
            <person name="Satake H."/>
            <person name="Nakayama K."/>
        </authorList>
    </citation>
    <scope>NUCLEOTIDE SEQUENCE</scope>
</reference>
<accession>A0ABQ4XLT9</accession>
<feature type="compositionally biased region" description="Basic and acidic residues" evidence="1">
    <location>
        <begin position="7"/>
        <end position="17"/>
    </location>
</feature>
<feature type="region of interest" description="Disordered" evidence="1">
    <location>
        <begin position="1"/>
        <end position="22"/>
    </location>
</feature>
<evidence type="ECO:0000256" key="1">
    <source>
        <dbReference type="SAM" id="MobiDB-lite"/>
    </source>
</evidence>
<gene>
    <name evidence="2" type="ORF">Tco_0680601</name>
</gene>
<proteinExistence type="predicted"/>